<dbReference type="GO" id="GO:0046872">
    <property type="term" value="F:metal ion binding"/>
    <property type="evidence" value="ECO:0007669"/>
    <property type="project" value="UniProtKB-KW"/>
</dbReference>
<dbReference type="Gene3D" id="3.30.830.10">
    <property type="entry name" value="Metalloenzyme, LuxS/M16 peptidase-like"/>
    <property type="match status" value="4"/>
</dbReference>
<dbReference type="Pfam" id="PF05193">
    <property type="entry name" value="Peptidase_M16_C"/>
    <property type="match status" value="2"/>
</dbReference>
<dbReference type="Pfam" id="PF00675">
    <property type="entry name" value="Peptidase_M16"/>
    <property type="match status" value="1"/>
</dbReference>
<evidence type="ECO:0000256" key="4">
    <source>
        <dbReference type="ARBA" id="ARBA00022801"/>
    </source>
</evidence>
<reference evidence="12 13" key="1">
    <citation type="journal article" date="2013" name="Int. J. Syst. Evol. Microbiol.">
        <title>Ilumatobacter nonamiense sp. nov. and Ilumatobacter coccineum sp. nov., isolated from seashore sand.</title>
        <authorList>
            <person name="Matsumoto A."/>
            <person name="Kasai H."/>
            <person name="Matsuo Y."/>
            <person name="Shizuri Y."/>
            <person name="Ichikawa N."/>
            <person name="Fujita N."/>
            <person name="Omura S."/>
            <person name="Takahashi Y."/>
        </authorList>
    </citation>
    <scope>NUCLEOTIDE SEQUENCE [LARGE SCALE GENOMIC DNA]</scope>
    <source>
        <strain evidence="13">NBRC 103263 / KCTC 29153 / YM16-304</strain>
    </source>
</reference>
<dbReference type="InterPro" id="IPR011765">
    <property type="entry name" value="Pept_M16_N"/>
</dbReference>
<evidence type="ECO:0000256" key="5">
    <source>
        <dbReference type="ARBA" id="ARBA00022833"/>
    </source>
</evidence>
<feature type="domain" description="Peptidase M16 C-terminal" evidence="11">
    <location>
        <begin position="284"/>
        <end position="460"/>
    </location>
</feature>
<dbReference type="GO" id="GO:0004222">
    <property type="term" value="F:metalloendopeptidase activity"/>
    <property type="evidence" value="ECO:0007669"/>
    <property type="project" value="InterPro"/>
</dbReference>
<proteinExistence type="inferred from homology"/>
<dbReference type="GO" id="GO:0006508">
    <property type="term" value="P:proteolysis"/>
    <property type="evidence" value="ECO:0007669"/>
    <property type="project" value="UniProtKB-KW"/>
</dbReference>
<evidence type="ECO:0000256" key="1">
    <source>
        <dbReference type="ARBA" id="ARBA00007261"/>
    </source>
</evidence>
<dbReference type="SUPFAM" id="SSF63411">
    <property type="entry name" value="LuxS/MPP-like metallohydrolase"/>
    <property type="match status" value="4"/>
</dbReference>
<name>A0A6C7EF64_ILUCY</name>
<organism evidence="12 13">
    <name type="scientific">Ilumatobacter coccineus (strain NBRC 103263 / KCTC 29153 / YM16-304)</name>
    <dbReference type="NCBI Taxonomy" id="1313172"/>
    <lineage>
        <taxon>Bacteria</taxon>
        <taxon>Bacillati</taxon>
        <taxon>Actinomycetota</taxon>
        <taxon>Acidimicrobiia</taxon>
        <taxon>Acidimicrobiales</taxon>
        <taxon>Ilumatobacteraceae</taxon>
        <taxon>Ilumatobacter</taxon>
    </lineage>
</organism>
<keyword evidence="2" id="KW-0645">Protease</keyword>
<dbReference type="PANTHER" id="PTHR43690">
    <property type="entry name" value="NARDILYSIN"/>
    <property type="match status" value="1"/>
</dbReference>
<dbReference type="EMBL" id="AP012057">
    <property type="protein sequence ID" value="BAN03819.1"/>
    <property type="molecule type" value="Genomic_DNA"/>
</dbReference>
<sequence length="1014" mass="109134">MAAMLARRSRSSRSISVRALGVLLASSVGVAACVSSADDVDSESSDSTPTSEVADAPDVTTDTDPEPVSTDPAPTTSDPVAEQGDTPTFETEPPDASSLPSLTDGDDDTVSGMLDNGLRYLIRENDNPGSKVELRLVIDAGSGLEDDDQVGGAHFLEHMLFNGTEQFPKNDLVDVLRSFGAGFGADINAYTSFDETVYTLTVPTGDPSVVSTGLDVLEQWLSAATIAEDDVIAERGVVLDEWRVRDQTSSGRLFDEIADFFLAGTAYDGHTPIGGGEAIETTEAAELRRFYDDWYRPDNATVIVVGDIDVDDMEQQVVERFADEVDRGSSPERVTLEVPPATEARARVASDTDLAEGYAFVTLPIAPTEAPSIEAEAQAELYRVMAFRILATRLNNDALRGEAPFDSAEVASSEFVREMIAPEIFVTVDGENVAAAVQAIVDEYERVRRFGFAPEEVERAAGTFRSDAQTTYDGRNSRQDASYADEYVDFSLTGDPYVTAQREYDFINAAMDGATPENLTHVFVEVLDAAGPHIFAAVPSGELDDTATAEELVAIAESVGERDLEPPATSAAIGDDLMERPDPVEESERFQLADDPFPNFIDPTVVRFDNGVTVSFNPNAIVEGQVYLEGRSPGGLAALSDADVPNGDALSGVVGNSGVGDFDRVAIDEFLDKKDLTLYPSVDLFEDRFNGVTATTDLEVLFQLIHLGMTTPRVDPVALDQYLDDQLPYAENPGLDSGYAEFVAMQDARYDDIRFLAPTPETLATVSADGLARVAADRFGDASDWTFSFSGDFDVDAAIELARSYLGTLPSSGRVEEVGFDEEPPPSGVVLVETQAGEGETANVSFLFTAEASTDRRDDVLARVVQEVVSNRLTDFIREELGDTYSPFGQLSIGSGATPPAEYYISVSTAPDLVEKVSSAVLSQLADLRDNGPASREFDNAIATVGEQLNFFNNGQINDEVLDALVDPAGSADFDDFLYELDLIPSISASDVQSALQSWTSPDQYIEVRVLPRS</sequence>
<keyword evidence="13" id="KW-1185">Reference proteome</keyword>
<feature type="domain" description="Peptidase M16 N-terminal" evidence="10">
    <location>
        <begin position="122"/>
        <end position="257"/>
    </location>
</feature>
<keyword evidence="3" id="KW-0479">Metal-binding</keyword>
<evidence type="ECO:0000259" key="10">
    <source>
        <dbReference type="Pfam" id="PF00675"/>
    </source>
</evidence>
<feature type="compositionally biased region" description="Low complexity" evidence="8">
    <location>
        <begin position="52"/>
        <end position="72"/>
    </location>
</feature>
<evidence type="ECO:0000256" key="9">
    <source>
        <dbReference type="SAM" id="SignalP"/>
    </source>
</evidence>
<dbReference type="InterPro" id="IPR011249">
    <property type="entry name" value="Metalloenz_LuxS/M16"/>
</dbReference>
<dbReference type="Proteomes" id="UP000011863">
    <property type="component" value="Chromosome"/>
</dbReference>
<dbReference type="InterPro" id="IPR007863">
    <property type="entry name" value="Peptidase_M16_C"/>
</dbReference>
<evidence type="ECO:0000259" key="11">
    <source>
        <dbReference type="Pfam" id="PF05193"/>
    </source>
</evidence>
<dbReference type="PANTHER" id="PTHR43690:SF17">
    <property type="entry name" value="PROTEIN YHJJ"/>
    <property type="match status" value="1"/>
</dbReference>
<evidence type="ECO:0000313" key="13">
    <source>
        <dbReference type="Proteomes" id="UP000011863"/>
    </source>
</evidence>
<dbReference type="PROSITE" id="PS00143">
    <property type="entry name" value="INSULINASE"/>
    <property type="match status" value="1"/>
</dbReference>
<keyword evidence="5" id="KW-0862">Zinc</keyword>
<evidence type="ECO:0000313" key="12">
    <source>
        <dbReference type="EMBL" id="BAN03819.1"/>
    </source>
</evidence>
<evidence type="ECO:0000256" key="3">
    <source>
        <dbReference type="ARBA" id="ARBA00022723"/>
    </source>
</evidence>
<gene>
    <name evidence="12" type="ORF">YM304_35050</name>
</gene>
<comment type="similarity">
    <text evidence="1 7">Belongs to the peptidase M16 family.</text>
</comment>
<feature type="domain" description="Peptidase M16 C-terminal" evidence="11">
    <location>
        <begin position="784"/>
        <end position="943"/>
    </location>
</feature>
<feature type="signal peptide" evidence="9">
    <location>
        <begin position="1"/>
        <end position="31"/>
    </location>
</feature>
<evidence type="ECO:0000256" key="6">
    <source>
        <dbReference type="ARBA" id="ARBA00023049"/>
    </source>
</evidence>
<protein>
    <submittedName>
        <fullName evidence="12">Peptidase M16 family protein</fullName>
    </submittedName>
</protein>
<evidence type="ECO:0000256" key="7">
    <source>
        <dbReference type="RuleBase" id="RU004447"/>
    </source>
</evidence>
<keyword evidence="9" id="KW-0732">Signal</keyword>
<evidence type="ECO:0000256" key="8">
    <source>
        <dbReference type="SAM" id="MobiDB-lite"/>
    </source>
</evidence>
<dbReference type="InterPro" id="IPR001431">
    <property type="entry name" value="Pept_M16_Zn_BS"/>
</dbReference>
<dbReference type="InterPro" id="IPR050626">
    <property type="entry name" value="Peptidase_M16"/>
</dbReference>
<evidence type="ECO:0000256" key="2">
    <source>
        <dbReference type="ARBA" id="ARBA00022670"/>
    </source>
</evidence>
<accession>A0A6C7EF64</accession>
<feature type="region of interest" description="Disordered" evidence="8">
    <location>
        <begin position="35"/>
        <end position="110"/>
    </location>
</feature>
<dbReference type="KEGG" id="aym:YM304_35050"/>
<dbReference type="AlphaFoldDB" id="A0A6C7EF64"/>
<keyword evidence="6" id="KW-0482">Metalloprotease</keyword>
<dbReference type="PROSITE" id="PS51257">
    <property type="entry name" value="PROKAR_LIPOPROTEIN"/>
    <property type="match status" value="1"/>
</dbReference>
<keyword evidence="4" id="KW-0378">Hydrolase</keyword>
<feature type="chain" id="PRO_5038393315" evidence="9">
    <location>
        <begin position="32"/>
        <end position="1014"/>
    </location>
</feature>